<feature type="transmembrane region" description="Helical" evidence="1">
    <location>
        <begin position="29"/>
        <end position="48"/>
    </location>
</feature>
<keyword evidence="1" id="KW-1133">Transmembrane helix</keyword>
<accession>A0A914RNA6</accession>
<evidence type="ECO:0000256" key="1">
    <source>
        <dbReference type="SAM" id="Phobius"/>
    </source>
</evidence>
<keyword evidence="2" id="KW-1185">Reference proteome</keyword>
<evidence type="ECO:0000313" key="3">
    <source>
        <dbReference type="WBParaSite" id="PEQ_0000337501-mRNA-1"/>
    </source>
</evidence>
<dbReference type="AlphaFoldDB" id="A0A914RNA6"/>
<feature type="transmembrane region" description="Helical" evidence="1">
    <location>
        <begin position="60"/>
        <end position="81"/>
    </location>
</feature>
<proteinExistence type="predicted"/>
<name>A0A914RNA6_PAREQ</name>
<protein>
    <submittedName>
        <fullName evidence="3">Uncharacterized protein</fullName>
    </submittedName>
</protein>
<keyword evidence="1" id="KW-0812">Transmembrane</keyword>
<evidence type="ECO:0000313" key="2">
    <source>
        <dbReference type="Proteomes" id="UP000887564"/>
    </source>
</evidence>
<dbReference type="WBParaSite" id="PEQ_0000337501-mRNA-1">
    <property type="protein sequence ID" value="PEQ_0000337501-mRNA-1"/>
    <property type="gene ID" value="PEQ_0000337501"/>
</dbReference>
<keyword evidence="1" id="KW-0472">Membrane</keyword>
<organism evidence="2 3">
    <name type="scientific">Parascaris equorum</name>
    <name type="common">Equine roundworm</name>
    <dbReference type="NCBI Taxonomy" id="6256"/>
    <lineage>
        <taxon>Eukaryota</taxon>
        <taxon>Metazoa</taxon>
        <taxon>Ecdysozoa</taxon>
        <taxon>Nematoda</taxon>
        <taxon>Chromadorea</taxon>
        <taxon>Rhabditida</taxon>
        <taxon>Spirurina</taxon>
        <taxon>Ascaridomorpha</taxon>
        <taxon>Ascaridoidea</taxon>
        <taxon>Ascarididae</taxon>
        <taxon>Parascaris</taxon>
    </lineage>
</organism>
<sequence length="88" mass="9755">LFKRKSKLGFTSDESNVKVDRRKLRLLKLGAYVIASISAFLIISNFVLKAIGVSSIAWNWELLFLVIDSVAVLCLLQVSVLSRKGESA</sequence>
<dbReference type="Proteomes" id="UP000887564">
    <property type="component" value="Unplaced"/>
</dbReference>
<reference evidence="3" key="1">
    <citation type="submission" date="2022-11" db="UniProtKB">
        <authorList>
            <consortium name="WormBaseParasite"/>
        </authorList>
    </citation>
    <scope>IDENTIFICATION</scope>
</reference>